<dbReference type="Proteomes" id="UP000092993">
    <property type="component" value="Unassembled WGS sequence"/>
</dbReference>
<feature type="region of interest" description="Disordered" evidence="1">
    <location>
        <begin position="1"/>
        <end position="24"/>
    </location>
</feature>
<evidence type="ECO:0000313" key="3">
    <source>
        <dbReference type="Proteomes" id="UP000092993"/>
    </source>
</evidence>
<evidence type="ECO:0000256" key="1">
    <source>
        <dbReference type="SAM" id="MobiDB-lite"/>
    </source>
</evidence>
<organism evidence="2 3">
    <name type="scientific">Grifola frondosa</name>
    <name type="common">Maitake</name>
    <name type="synonym">Polyporus frondosus</name>
    <dbReference type="NCBI Taxonomy" id="5627"/>
    <lineage>
        <taxon>Eukaryota</taxon>
        <taxon>Fungi</taxon>
        <taxon>Dikarya</taxon>
        <taxon>Basidiomycota</taxon>
        <taxon>Agaricomycotina</taxon>
        <taxon>Agaricomycetes</taxon>
        <taxon>Polyporales</taxon>
        <taxon>Grifolaceae</taxon>
        <taxon>Grifola</taxon>
    </lineage>
</organism>
<keyword evidence="3" id="KW-1185">Reference proteome</keyword>
<accession>A0A1C7M0V2</accession>
<dbReference type="STRING" id="5627.A0A1C7M0V2"/>
<sequence>MPYISRFNAQGKKSKSKGNHIGHVDAKRIEGGTWDFRPFQRKLGGTPPGMVYTALRWAWTPHIWDPQASRANLPVKYSSLMLPSGLSWKDDCLSGVPPPNA</sequence>
<protein>
    <submittedName>
        <fullName evidence="2">Uncharacterized protein</fullName>
    </submittedName>
</protein>
<gene>
    <name evidence="2" type="ORF">A0H81_09259</name>
</gene>
<comment type="caution">
    <text evidence="2">The sequence shown here is derived from an EMBL/GenBank/DDBJ whole genome shotgun (WGS) entry which is preliminary data.</text>
</comment>
<proteinExistence type="predicted"/>
<dbReference type="EMBL" id="LUGG01000013">
    <property type="protein sequence ID" value="OBZ70550.1"/>
    <property type="molecule type" value="Genomic_DNA"/>
</dbReference>
<name>A0A1C7M0V2_GRIFR</name>
<dbReference type="OrthoDB" id="5593376at2759"/>
<evidence type="ECO:0000313" key="2">
    <source>
        <dbReference type="EMBL" id="OBZ70550.1"/>
    </source>
</evidence>
<dbReference type="AlphaFoldDB" id="A0A1C7M0V2"/>
<reference evidence="2 3" key="1">
    <citation type="submission" date="2016-03" db="EMBL/GenBank/DDBJ databases">
        <title>Whole genome sequencing of Grifola frondosa 9006-11.</title>
        <authorList>
            <person name="Min B."/>
            <person name="Park H."/>
            <person name="Kim J.-G."/>
            <person name="Cho H."/>
            <person name="Oh Y.-L."/>
            <person name="Kong W.-S."/>
            <person name="Choi I.-G."/>
        </authorList>
    </citation>
    <scope>NUCLEOTIDE SEQUENCE [LARGE SCALE GENOMIC DNA]</scope>
    <source>
        <strain evidence="2 3">9006-11</strain>
    </source>
</reference>